<dbReference type="AlphaFoldDB" id="A0A0W0F430"/>
<protein>
    <submittedName>
        <fullName evidence="1">Uncharacterized protein</fullName>
    </submittedName>
</protein>
<dbReference type="Proteomes" id="UP000054988">
    <property type="component" value="Unassembled WGS sequence"/>
</dbReference>
<evidence type="ECO:0000313" key="1">
    <source>
        <dbReference type="EMBL" id="KTB31016.1"/>
    </source>
</evidence>
<proteinExistence type="predicted"/>
<accession>A0A0W0F430</accession>
<gene>
    <name evidence="1" type="ORF">WG66_16379</name>
</gene>
<dbReference type="EMBL" id="LATX01002353">
    <property type="protein sequence ID" value="KTB31016.1"/>
    <property type="molecule type" value="Genomic_DNA"/>
</dbReference>
<reference evidence="1 2" key="1">
    <citation type="submission" date="2015-12" db="EMBL/GenBank/DDBJ databases">
        <title>Draft genome sequence of Moniliophthora roreri, the causal agent of frosty pod rot of cacao.</title>
        <authorList>
            <person name="Aime M.C."/>
            <person name="Diaz-Valderrama J.R."/>
            <person name="Kijpornyongpan T."/>
            <person name="Phillips-Mora W."/>
        </authorList>
    </citation>
    <scope>NUCLEOTIDE SEQUENCE [LARGE SCALE GENOMIC DNA]</scope>
    <source>
        <strain evidence="1 2">MCA 2952</strain>
    </source>
</reference>
<name>A0A0W0F430_MONRR</name>
<evidence type="ECO:0000313" key="2">
    <source>
        <dbReference type="Proteomes" id="UP000054988"/>
    </source>
</evidence>
<comment type="caution">
    <text evidence="1">The sequence shown here is derived from an EMBL/GenBank/DDBJ whole genome shotgun (WGS) entry which is preliminary data.</text>
</comment>
<sequence length="458" mass="52412">MILLDDRNESLSSLPTISAQSWSSESNTDATSFGTFTGPGTLAGKAIYRLGKATLKGVEQVIIYRRLSTISNYFPHGNTTEVRGMRQMYTDLLELSRPTIYSKAIRDQALRMLLSQIGARQTRYLLHSVSLWPQVELRLLVSDILARFDPLLVPRPRAIHTQNELTQPKNTSGVELLRGHRVTCVWSTHPALSFALSLRENAEAWSIRQQFWRKADKTVLKWRITSIHMLTMDRKRELDLNTATDALVDCFKLIRPEFPVDIIYRALRSLHEAVARARRLSVFARYTNVGTAMRNYLSASSQKDAVVTLSRIIEVVMALSAGNTIASNSFCLADDEPTFLVDAVAHFVYWLTSISESDEELAEQALEKLEKSLVDDRVSFRDLANDYWKEEDIELYRNVYGLDALDAPLHIHVLRWSLVLLRDQSQGRRFRILSLPESWWVPGHKTDADLVYRWVKDE</sequence>
<organism evidence="1 2">
    <name type="scientific">Moniliophthora roreri</name>
    <name type="common">Frosty pod rot fungus</name>
    <name type="synonym">Monilia roreri</name>
    <dbReference type="NCBI Taxonomy" id="221103"/>
    <lineage>
        <taxon>Eukaryota</taxon>
        <taxon>Fungi</taxon>
        <taxon>Dikarya</taxon>
        <taxon>Basidiomycota</taxon>
        <taxon>Agaricomycotina</taxon>
        <taxon>Agaricomycetes</taxon>
        <taxon>Agaricomycetidae</taxon>
        <taxon>Agaricales</taxon>
        <taxon>Marasmiineae</taxon>
        <taxon>Marasmiaceae</taxon>
        <taxon>Moniliophthora</taxon>
    </lineage>
</organism>